<dbReference type="Pfam" id="PF00122">
    <property type="entry name" value="E1-E2_ATPase"/>
    <property type="match status" value="1"/>
</dbReference>
<dbReference type="InterPro" id="IPR023299">
    <property type="entry name" value="ATPase_P-typ_cyto_dom_N"/>
</dbReference>
<dbReference type="SFLD" id="SFLDF00027">
    <property type="entry name" value="p-type_atpase"/>
    <property type="match status" value="1"/>
</dbReference>
<evidence type="ECO:0000256" key="6">
    <source>
        <dbReference type="ARBA" id="ARBA00022692"/>
    </source>
</evidence>
<evidence type="ECO:0000256" key="11">
    <source>
        <dbReference type="ARBA" id="ARBA00023065"/>
    </source>
</evidence>
<dbReference type="SUPFAM" id="SSF81665">
    <property type="entry name" value="Calcium ATPase, transmembrane domain M"/>
    <property type="match status" value="1"/>
</dbReference>
<dbReference type="InterPro" id="IPR023298">
    <property type="entry name" value="ATPase_P-typ_TM_dom_sf"/>
</dbReference>
<evidence type="ECO:0000256" key="2">
    <source>
        <dbReference type="ARBA" id="ARBA00005675"/>
    </source>
</evidence>
<dbReference type="PRINTS" id="PR00120">
    <property type="entry name" value="HATPASE"/>
</dbReference>
<dbReference type="Pfam" id="PF19991">
    <property type="entry name" value="HMA_2"/>
    <property type="match status" value="1"/>
</dbReference>
<dbReference type="InterPro" id="IPR050510">
    <property type="entry name" value="Cation_transp_ATPase_P-type"/>
</dbReference>
<dbReference type="InterPro" id="IPR001757">
    <property type="entry name" value="P_typ_ATPase"/>
</dbReference>
<dbReference type="Pfam" id="PF00690">
    <property type="entry name" value="Cation_ATPase_N"/>
    <property type="match status" value="1"/>
</dbReference>
<evidence type="ECO:0000256" key="10">
    <source>
        <dbReference type="ARBA" id="ARBA00022989"/>
    </source>
</evidence>
<dbReference type="SMART" id="SM00831">
    <property type="entry name" value="Cation_ATPase_N"/>
    <property type="match status" value="1"/>
</dbReference>
<feature type="transmembrane region" description="Helical" evidence="13">
    <location>
        <begin position="1295"/>
        <end position="1318"/>
    </location>
</feature>
<proteinExistence type="inferred from homology"/>
<feature type="transmembrane region" description="Helical" evidence="13">
    <location>
        <begin position="1403"/>
        <end position="1423"/>
    </location>
</feature>
<keyword evidence="11" id="KW-0406">Ion transport</keyword>
<evidence type="ECO:0000256" key="12">
    <source>
        <dbReference type="ARBA" id="ARBA00023136"/>
    </source>
</evidence>
<dbReference type="PRINTS" id="PR00119">
    <property type="entry name" value="CATATPASE"/>
</dbReference>
<dbReference type="InterPro" id="IPR044492">
    <property type="entry name" value="P_typ_ATPase_HD_dom"/>
</dbReference>
<dbReference type="PROSITE" id="PS00154">
    <property type="entry name" value="ATPASE_E1_E2"/>
    <property type="match status" value="1"/>
</dbReference>
<keyword evidence="9" id="KW-1278">Translocase</keyword>
<keyword evidence="8" id="KW-0067">ATP-binding</keyword>
<dbReference type="InterPro" id="IPR006068">
    <property type="entry name" value="ATPase_P-typ_cation-transptr_C"/>
</dbReference>
<evidence type="ECO:0000259" key="14">
    <source>
        <dbReference type="SMART" id="SM00831"/>
    </source>
</evidence>
<organism evidence="15 16">
    <name type="scientific">Fodinisporobacter ferrooxydans</name>
    <dbReference type="NCBI Taxonomy" id="2901836"/>
    <lineage>
        <taxon>Bacteria</taxon>
        <taxon>Bacillati</taxon>
        <taxon>Bacillota</taxon>
        <taxon>Bacilli</taxon>
        <taxon>Bacillales</taxon>
        <taxon>Alicyclobacillaceae</taxon>
        <taxon>Fodinisporobacter</taxon>
    </lineage>
</organism>
<dbReference type="Proteomes" id="UP000830167">
    <property type="component" value="Chromosome"/>
</dbReference>
<name>A0ABY4CJE3_9BACL</name>
<dbReference type="InterPro" id="IPR018303">
    <property type="entry name" value="ATPase_P-typ_P_site"/>
</dbReference>
<comment type="subcellular location">
    <subcellularLocation>
        <location evidence="1">Cell membrane</location>
        <topology evidence="1">Multi-pass membrane protein</topology>
    </subcellularLocation>
</comment>
<keyword evidence="10 13" id="KW-1133">Transmembrane helix</keyword>
<evidence type="ECO:0000256" key="5">
    <source>
        <dbReference type="ARBA" id="ARBA00022553"/>
    </source>
</evidence>
<reference evidence="15" key="1">
    <citation type="submission" date="2021-12" db="EMBL/GenBank/DDBJ databases">
        <title>Alicyclobacillaceae gen. nov., sp. nov., isolated from chalcocite enrichment system.</title>
        <authorList>
            <person name="Jiang Z."/>
        </authorList>
    </citation>
    <scope>NUCLEOTIDE SEQUENCE</scope>
    <source>
        <strain evidence="15">MYW30-H2</strain>
    </source>
</reference>
<dbReference type="EMBL" id="CP089291">
    <property type="protein sequence ID" value="UOF89566.1"/>
    <property type="molecule type" value="Genomic_DNA"/>
</dbReference>
<dbReference type="InterPro" id="IPR036412">
    <property type="entry name" value="HAD-like_sf"/>
</dbReference>
<dbReference type="Gene3D" id="3.40.50.1000">
    <property type="entry name" value="HAD superfamily/HAD-like"/>
    <property type="match status" value="1"/>
</dbReference>
<dbReference type="InterPro" id="IPR008250">
    <property type="entry name" value="ATPase_P-typ_transduc_dom_A_sf"/>
</dbReference>
<keyword evidence="4" id="KW-1003">Cell membrane</keyword>
<keyword evidence="3" id="KW-0813">Transport</keyword>
<dbReference type="Pfam" id="PF00689">
    <property type="entry name" value="Cation_ATPase_C"/>
    <property type="match status" value="1"/>
</dbReference>
<dbReference type="Pfam" id="PF13246">
    <property type="entry name" value="Cation_ATPase"/>
    <property type="match status" value="1"/>
</dbReference>
<evidence type="ECO:0000256" key="13">
    <source>
        <dbReference type="SAM" id="Phobius"/>
    </source>
</evidence>
<dbReference type="SFLD" id="SFLDS00003">
    <property type="entry name" value="Haloacid_Dehalogenase"/>
    <property type="match status" value="1"/>
</dbReference>
<feature type="transmembrane region" description="Helical" evidence="13">
    <location>
        <begin position="188"/>
        <end position="204"/>
    </location>
</feature>
<dbReference type="InterPro" id="IPR004014">
    <property type="entry name" value="ATPase_P-typ_cation-transptr_N"/>
</dbReference>
<feature type="transmembrane region" description="Helical" evidence="13">
    <location>
        <begin position="224"/>
        <end position="246"/>
    </location>
</feature>
<feature type="transmembrane region" description="Helical" evidence="13">
    <location>
        <begin position="796"/>
        <end position="816"/>
    </location>
</feature>
<keyword evidence="5" id="KW-0597">Phosphoprotein</keyword>
<gene>
    <name evidence="15" type="ORF">LSG31_16990</name>
</gene>
<feature type="transmembrane region" description="Helical" evidence="13">
    <location>
        <begin position="836"/>
        <end position="853"/>
    </location>
</feature>
<comment type="similarity">
    <text evidence="2">Belongs to the cation transport ATPase (P-type) (TC 3.A.3) family. Type IIA subfamily.</text>
</comment>
<dbReference type="RefSeq" id="WP_347436256.1">
    <property type="nucleotide sequence ID" value="NZ_CP089291.1"/>
</dbReference>
<dbReference type="Gene3D" id="1.20.1110.10">
    <property type="entry name" value="Calcium-transporting ATPase, transmembrane domain"/>
    <property type="match status" value="1"/>
</dbReference>
<evidence type="ECO:0000256" key="3">
    <source>
        <dbReference type="ARBA" id="ARBA00022448"/>
    </source>
</evidence>
<feature type="transmembrane region" description="Helical" evidence="13">
    <location>
        <begin position="1268"/>
        <end position="1289"/>
    </location>
</feature>
<dbReference type="SFLD" id="SFLDG00002">
    <property type="entry name" value="C1.7:_P-type_atpase_like"/>
    <property type="match status" value="1"/>
</dbReference>
<dbReference type="SUPFAM" id="SSF81653">
    <property type="entry name" value="Calcium ATPase, transduction domain A"/>
    <property type="match status" value="1"/>
</dbReference>
<evidence type="ECO:0000256" key="4">
    <source>
        <dbReference type="ARBA" id="ARBA00022475"/>
    </source>
</evidence>
<feature type="transmembrane region" description="Helical" evidence="13">
    <location>
        <begin position="1364"/>
        <end position="1383"/>
    </location>
</feature>
<dbReference type="InterPro" id="IPR059000">
    <property type="entry name" value="ATPase_P-type_domA"/>
</dbReference>
<keyword evidence="16" id="KW-1185">Reference proteome</keyword>
<dbReference type="SUPFAM" id="SSF56784">
    <property type="entry name" value="HAD-like"/>
    <property type="match status" value="1"/>
</dbReference>
<dbReference type="Gene3D" id="2.70.150.10">
    <property type="entry name" value="Calcium-transporting ATPase, cytoplasmic transduction domain A"/>
    <property type="match status" value="1"/>
</dbReference>
<evidence type="ECO:0000256" key="7">
    <source>
        <dbReference type="ARBA" id="ARBA00022741"/>
    </source>
</evidence>
<accession>A0ABY4CJE3</accession>
<feature type="transmembrane region" description="Helical" evidence="13">
    <location>
        <begin position="490"/>
        <end position="509"/>
    </location>
</feature>
<evidence type="ECO:0000313" key="15">
    <source>
        <dbReference type="EMBL" id="UOF89566.1"/>
    </source>
</evidence>
<evidence type="ECO:0000256" key="8">
    <source>
        <dbReference type="ARBA" id="ARBA00022840"/>
    </source>
</evidence>
<keyword evidence="12 13" id="KW-0472">Membrane</keyword>
<feature type="transmembrane region" description="Helical" evidence="13">
    <location>
        <begin position="1339"/>
        <end position="1358"/>
    </location>
</feature>
<dbReference type="Gene3D" id="3.40.1110.10">
    <property type="entry name" value="Calcium-transporting ATPase, cytoplasmic domain N"/>
    <property type="match status" value="1"/>
</dbReference>
<feature type="transmembrane region" description="Helical" evidence="13">
    <location>
        <begin position="1435"/>
        <end position="1452"/>
    </location>
</feature>
<keyword evidence="7" id="KW-0547">Nucleotide-binding</keyword>
<protein>
    <submittedName>
        <fullName evidence="15">HAD-IC family P-type ATPase</fullName>
    </submittedName>
</protein>
<keyword evidence="6 13" id="KW-0812">Transmembrane</keyword>
<evidence type="ECO:0000256" key="1">
    <source>
        <dbReference type="ARBA" id="ARBA00004651"/>
    </source>
</evidence>
<evidence type="ECO:0000256" key="9">
    <source>
        <dbReference type="ARBA" id="ARBA00022967"/>
    </source>
</evidence>
<dbReference type="NCBIfam" id="TIGR01494">
    <property type="entry name" value="ATPase_P-type"/>
    <property type="match status" value="2"/>
</dbReference>
<feature type="domain" description="Cation-transporting P-type ATPase N-terminal" evidence="14">
    <location>
        <begin position="554"/>
        <end position="628"/>
    </location>
</feature>
<dbReference type="PANTHER" id="PTHR43294:SF21">
    <property type="entry name" value="CATION TRANSPORTING ATPASE"/>
    <property type="match status" value="1"/>
</dbReference>
<dbReference type="InterPro" id="IPR023214">
    <property type="entry name" value="HAD_sf"/>
</dbReference>
<dbReference type="SUPFAM" id="SSF81660">
    <property type="entry name" value="Metal cation-transporting ATPase, ATP-binding domain N"/>
    <property type="match status" value="1"/>
</dbReference>
<feature type="transmembrane region" description="Helical" evidence="13">
    <location>
        <begin position="614"/>
        <end position="645"/>
    </location>
</feature>
<dbReference type="PANTHER" id="PTHR43294">
    <property type="entry name" value="SODIUM/POTASSIUM-TRANSPORTING ATPASE SUBUNIT ALPHA"/>
    <property type="match status" value="1"/>
</dbReference>
<sequence length="1485" mass="162391">MSTLQWKERFIRALPGRIRTEVYGLQNNQLAADAILAQISGLEGVITVEASIETGRMLVSYDDKKISAIAIFEAILSIEERVFQEHMDQKEDTAFESETKPLPQPIDYEEQEIAASGEKAEHYGARSAWSHHMYAIPERFSAIPIVPKEKGSADSVPVPLLLSIGGLCVLGMKQLWFGKSVIARSSGAFYASALVSVVTGYPFLKRGFQQVSQKQKWNGDLLLGASALALGLLRENLVVLGGLGILQYMNWKRSKIDLHQTGQAASTCSKEVQQYSERMSKWGMLLGGAAFLVTRNPLYGLGILLAANPRPAMITEEFTWKQAELASKEHGLYVPEKTSLSRLARTNTILFEDTAQIVAQEKKHEVVTSDFSLLQERLFKDLHSDWKIGVLSNRQNIKDETLEALGVDHSWTTYTEEQIIERIEGLRQRGGEVLLISSAKHLFPRRFGNLELPEIPMQKMKDIFPTREYASQMEGIVRQNFMFSKQWNKLGLALSIPLFVTAPIINILADSVTLILLSKTKQASEEILHQNQTSKVSSAMQEAAAASDSLVSPQWHALSSEDVLTRFQVYEQDGLTSEQAQMIRNCHGSNRLETRQTIPWFVSFFGQFKEFTPLLLLGAAGLAIATGGLADGLVMTVVLAANAVLSTTQERKAEKIVESLNQFHPLTCKGIRDGREIELSSVELVPGDLVSVEAGDRVPADIRIIRAWNLEVNEAPLTGESLPVQKTDRSVAVDSTLSERNNMLYMGTDVTRGKGLGVVVATGMQTEMGHVMSLMKGEIRELTPLQKKVSAVGKSFVKGAMLAGGIVFLTGLLRGVSVTQMVMTTITLVASAVPEGLPVTITIALSAGIFRMARRNALIRRLAALETLGRTTVICSDKTGTLTKNEMTVKTIATVNRSWLVIGDGYQPNGRIEEITADEVSATAEAIRKTTGKTGRLMYGKADLQQLELQQIVTIGVLCNNSQLEQQDGKWMVKGDPTEGALLTLAAKTGVWKADVSHWTRCHEIPFDSNTGTMSVVCQNTQTDADCSVFLKGSVEAVLAACSWYQKDGNIYPLTDDKKEGIFKQNEMYAADALRVLGFAYKSIPFDQANQEGSNVDREDFIYVGLVGMIDPPKPEIETSIREAFDLGVQPIMITGDHPITAIAIAKQLGIWDGKKQVITGVELDRLSEEELTAMVEDVAIFARVTPEHKLRIVTAFQNRGHIVAMTGDGVNDTPAIKKANVGIAMGQMGTDVTKETADMVLKEDHFGSIVEGVKEGRTIIGNIRKAVGCLLTGNLAEILVTSVAVIAGMPIPLIPIQIMLMNLLTDALPAMVLAVNPGNEAVETKRQDIVDRDLYQKVVTRGVLLSAGSLGLFAVSLQAGASIAVAQTVAFATLVVGQLVQIFSWRQEGTTVPVKHWTQDKYLLGAVGFSALALVAALYVPSFARIFHTTPLSFGHWAMILAAAGTVHIVSKPIQQWLTNRNEIMQTEKPLFARLRPLAIGVAG</sequence>
<evidence type="ECO:0000313" key="16">
    <source>
        <dbReference type="Proteomes" id="UP000830167"/>
    </source>
</evidence>